<dbReference type="KEGG" id="bbig:BBBOND_0004210"/>
<protein>
    <recommendedName>
        <fullName evidence="4">C3H1-type domain-containing protein</fullName>
    </recommendedName>
</protein>
<evidence type="ECO:0000313" key="3">
    <source>
        <dbReference type="EMBL" id="CDR71763.1"/>
    </source>
</evidence>
<dbReference type="GeneID" id="24561980"/>
<accession>A0A061BQL2</accession>
<organism evidence="3">
    <name type="scientific">Babesia bigemina</name>
    <dbReference type="NCBI Taxonomy" id="5866"/>
    <lineage>
        <taxon>Eukaryota</taxon>
        <taxon>Sar</taxon>
        <taxon>Alveolata</taxon>
        <taxon>Apicomplexa</taxon>
        <taxon>Aconoidasida</taxon>
        <taxon>Piroplasmida</taxon>
        <taxon>Babesiidae</taxon>
        <taxon>Babesia</taxon>
    </lineage>
</organism>
<feature type="coiled-coil region" evidence="1">
    <location>
        <begin position="369"/>
        <end position="396"/>
    </location>
</feature>
<proteinExistence type="predicted"/>
<name>A0A061BQL2_BABBI</name>
<evidence type="ECO:0000256" key="2">
    <source>
        <dbReference type="SAM" id="Phobius"/>
    </source>
</evidence>
<reference evidence="3" key="2">
    <citation type="submission" date="2014-06" db="EMBL/GenBank/DDBJ databases">
        <authorList>
            <person name="Aslett M."/>
            <person name="De Silva Nishadi"/>
        </authorList>
    </citation>
    <scope>NUCLEOTIDE SEQUENCE</scope>
    <source>
        <strain evidence="3">Bond</strain>
    </source>
</reference>
<reference evidence="3" key="1">
    <citation type="journal article" date="2014" name="Nucleic Acids Res.">
        <title>The evolutionary dynamics of variant antigen genes in Babesia reveal a history of genomic innovation underlying host-parasite interaction.</title>
        <authorList>
            <person name="Jackson A.P."/>
            <person name="Otto T.D."/>
            <person name="Darby A."/>
            <person name="Ramaprasad A."/>
            <person name="Xia D."/>
            <person name="Echaide I.E."/>
            <person name="Farber M."/>
            <person name="Gahlot S."/>
            <person name="Gamble J."/>
            <person name="Gupta D."/>
            <person name="Gupta Y."/>
            <person name="Jackson L."/>
            <person name="Malandrin L."/>
            <person name="Malas T.B."/>
            <person name="Moussa E."/>
            <person name="Nair M."/>
            <person name="Reid AJ."/>
            <person name="Sanders M."/>
            <person name="Sharma J."/>
            <person name="Tracey A."/>
            <person name="Quail M.A."/>
            <person name="Weir W."/>
            <person name="Wastling J.M."/>
            <person name="Hall N."/>
            <person name="Willadsen P."/>
            <person name="Lingelbach K."/>
            <person name="Shiels B."/>
            <person name="Tait A."/>
            <person name="Berriman M."/>
            <person name="Allred D.R."/>
            <person name="Pain A."/>
        </authorList>
    </citation>
    <scope>NUCLEOTIDE SEQUENCE</scope>
    <source>
        <strain evidence="3">Bond</strain>
    </source>
</reference>
<keyword evidence="2" id="KW-1133">Transmembrane helix</keyword>
<keyword evidence="2" id="KW-0812">Transmembrane</keyword>
<keyword evidence="1" id="KW-0175">Coiled coil</keyword>
<dbReference type="EMBL" id="LK055153">
    <property type="protein sequence ID" value="CDR71763.1"/>
    <property type="molecule type" value="Genomic_DNA"/>
</dbReference>
<sequence>MTSINYDHNLALKDIDSKLISLGHLAGQLGGFVGESESVKEAVIYAIKAYFDTNEDLKTDLNDAYSSHVTKLSESVKSVDQAGDNQKISELSQRVTQEINDINQRINSPNNLYNLPSSPSPSAELAKLHSKLDALRKVEELCENYKNLKNASNNPKNLLDNLCDGLQTFLGYDKNSKGYTGQGIVYSDLDRLCDGVMGFLSGVLKDVHENDNLSPYKNTLETAVNTLNENLNKGKKGLQAVIEPVKKGIAGWLGEVNEKNKKVMRPLENLLESLNGHKSANMEHNPITDQLATWRGFSSLYVQDVEKSEHALNDIDGILKTQVEPKIDLIRHVVRNFWTSVNDDSVINSVSDLTDKFLQHRSEINDLITNDIQKVLEALNENYTTIENKIDNIKQQKRAHMQHIVDAVSKTQQLVDGLLDASEKGFDKNYHQQISKLFTTIKTNIERFARDNGTDTMLQTQFSIVQTEVKGLEDDVRAGLEVLESHISGIDRRINDDFNDNNILKSEMSALQTAKEALEKLTGKKNNDDGNLENNFENKIKGLLSSLLTQVETAIGKLHGVVTTGDAGEGKEAGNQKIELIIKHIQEQVDRINKGELGNHSGIHGISANLDEYARQFKTKFESAIRTMVQGIVSSEGAIKQHIDQYVNSASMRSLRTRLNKNTVKEALKLYVKAYISKLLMDAAANAAGLDGIKTLSELFDKLSRFGRYLEGYLISDQNAEQTLSGAVVEIEGYLQSKGIQVLPDQAPLRLAIRILLACLHSGAKGAVDDISVFIRDSDCSKLRTVSHVSQILGERLKTVMRMGINGTNYASAVDDAIKAVKTEVEQNLVTKFNSEVKNGLPSAITKFHNNAIKQVIGGAKTAITEALDKFKIKSGESQIDVRSMMTQFDESERTLQSAVRQIKQQLDLLKKVPNDVDGKRQNADDIMKQLKSRIQSLQFHITAISPRVANAQKAFDSAIAQLDDSVRDAKSNANLAMSALKISLQRGIGEAFGDLEDGIQQLFAAQKKAELQAIHASVSDELPKIRSAIEEDLASGIKGLMKWINKQENEVTRIQEVLASLTTPTHPAATAKTYSEVFLQISEYFKNYVDLILRYAQHEVSYVIGDSSKSRRQPTEQSERVRDIKTVLDNLLNYLNKNSTRHCSFDHIYASYLTSLNDSLSKLATLSSSTSALDPQALPDAGRPVLKALQAGMLGFVGELGKGYVSRYSMETFKEGLTTPKGKEITLTDYGRKCAKVCLSIVPMVSADMRVIYEKCNIGGEWLNKKINSNTYLGEFFAQRGYKVSTKTDSHDGILRNKDECQGSNIKGFLTKMLSTAAINNLTDCLRCYHYVCHLRVTPSPKSPTTVFAMLKWCAGLRYNAMLSKVEDYTKTLFSKPKKYEDRDYKDISVNDLQLVGTSTIKPRDVCDAIYDVCRYAKTILIAILGHGHNDGVYACDFSANEDGFSYPVNPADCFDTLVDVAYRLHDQLYFLLVQCQRTSKANSWRDCWYGRYVGGSDWRCNTLQCANQDCNQKGNQKPNQKGNQAANQICDEHPKCGVKSPLQSYLEDGLPGFLPHKFDKVGCKAECTVSNHRGITCKTPLGFGNISNVASHTKQGEHIGNALERFCGNSGSPLSQLCKYLTCLLSTPPKTLGDMFAFYYNFLYGWQIKGQGKDDDKAHREDAFDDAVTKAYFGERYTDMNVSLLFDRNHSEHNKNRDLLSLVCGGDSKSVTNCGRYLQPISANTWTVFSKRNAANYLSWIVYLTESFYNLLHQLYEECCKNCTSAGSRCHGKTCVPDCKVKSHYASLASAAESKTPAAAPTDHHHNQLCKPISHCPFTRPTFCKYGFVFKSLSNMSGENGEETMRTCKDLCNALQKVLSDKISDGAPLAKLVHEVIPKFIWAIREKFFWTTVALWLLSFLYLLHIMVIRLDTLHIKSHLHSPSSHRIAAQSLLAAARVNKLNKLFYLQP</sequence>
<evidence type="ECO:0000256" key="1">
    <source>
        <dbReference type="SAM" id="Coils"/>
    </source>
</evidence>
<dbReference type="RefSeq" id="XP_012770708.1">
    <property type="nucleotide sequence ID" value="XM_012915254.1"/>
</dbReference>
<keyword evidence="2" id="KW-0472">Membrane</keyword>
<evidence type="ECO:0008006" key="4">
    <source>
        <dbReference type="Google" id="ProtNLM"/>
    </source>
</evidence>
<gene>
    <name evidence="3" type="ORF">BBBOND_0004210</name>
</gene>
<feature type="transmembrane region" description="Helical" evidence="2">
    <location>
        <begin position="1890"/>
        <end position="1911"/>
    </location>
</feature>
<dbReference type="VEuPathDB" id="PiroplasmaDB:BBBOND_0004210"/>